<dbReference type="Proteomes" id="UP000215914">
    <property type="component" value="Chromosome 4"/>
</dbReference>
<proteinExistence type="predicted"/>
<evidence type="ECO:0000313" key="2">
    <source>
        <dbReference type="EMBL" id="OTG29261.1"/>
    </source>
</evidence>
<dbReference type="AlphaFoldDB" id="A0A251V3R9"/>
<gene>
    <name evidence="2" type="ORF">HannXRQ_Chr04g0120311</name>
</gene>
<keyword evidence="3" id="KW-1185">Reference proteome</keyword>
<feature type="region of interest" description="Disordered" evidence="1">
    <location>
        <begin position="1"/>
        <end position="20"/>
    </location>
</feature>
<sequence length="57" mass="6810">MMWNPPRSANKVGQLEKRLPNMKRKRLLRDGEMLCQKQPVWLGMKLSSLKKLLKTFR</sequence>
<dbReference type="EMBL" id="CM007893">
    <property type="protein sequence ID" value="OTG29261.1"/>
    <property type="molecule type" value="Genomic_DNA"/>
</dbReference>
<protein>
    <submittedName>
        <fullName evidence="2">Uncharacterized protein</fullName>
    </submittedName>
</protein>
<dbReference type="InParanoid" id="A0A251V3R9"/>
<organism evidence="2 3">
    <name type="scientific">Helianthus annuus</name>
    <name type="common">Common sunflower</name>
    <dbReference type="NCBI Taxonomy" id="4232"/>
    <lineage>
        <taxon>Eukaryota</taxon>
        <taxon>Viridiplantae</taxon>
        <taxon>Streptophyta</taxon>
        <taxon>Embryophyta</taxon>
        <taxon>Tracheophyta</taxon>
        <taxon>Spermatophyta</taxon>
        <taxon>Magnoliopsida</taxon>
        <taxon>eudicotyledons</taxon>
        <taxon>Gunneridae</taxon>
        <taxon>Pentapetalae</taxon>
        <taxon>asterids</taxon>
        <taxon>campanulids</taxon>
        <taxon>Asterales</taxon>
        <taxon>Asteraceae</taxon>
        <taxon>Asteroideae</taxon>
        <taxon>Heliantheae alliance</taxon>
        <taxon>Heliantheae</taxon>
        <taxon>Helianthus</taxon>
    </lineage>
</organism>
<name>A0A251V3R9_HELAN</name>
<evidence type="ECO:0000313" key="3">
    <source>
        <dbReference type="Proteomes" id="UP000215914"/>
    </source>
</evidence>
<accession>A0A251V3R9</accession>
<reference evidence="3" key="1">
    <citation type="journal article" date="2017" name="Nature">
        <title>The sunflower genome provides insights into oil metabolism, flowering and Asterid evolution.</title>
        <authorList>
            <person name="Badouin H."/>
            <person name="Gouzy J."/>
            <person name="Grassa C.J."/>
            <person name="Murat F."/>
            <person name="Staton S.E."/>
            <person name="Cottret L."/>
            <person name="Lelandais-Briere C."/>
            <person name="Owens G.L."/>
            <person name="Carrere S."/>
            <person name="Mayjonade B."/>
            <person name="Legrand L."/>
            <person name="Gill N."/>
            <person name="Kane N.C."/>
            <person name="Bowers J.E."/>
            <person name="Hubner S."/>
            <person name="Bellec A."/>
            <person name="Berard A."/>
            <person name="Berges H."/>
            <person name="Blanchet N."/>
            <person name="Boniface M.C."/>
            <person name="Brunel D."/>
            <person name="Catrice O."/>
            <person name="Chaidir N."/>
            <person name="Claudel C."/>
            <person name="Donnadieu C."/>
            <person name="Faraut T."/>
            <person name="Fievet G."/>
            <person name="Helmstetter N."/>
            <person name="King M."/>
            <person name="Knapp S.J."/>
            <person name="Lai Z."/>
            <person name="Le Paslier M.C."/>
            <person name="Lippi Y."/>
            <person name="Lorenzon L."/>
            <person name="Mandel J.R."/>
            <person name="Marage G."/>
            <person name="Marchand G."/>
            <person name="Marquand E."/>
            <person name="Bret-Mestries E."/>
            <person name="Morien E."/>
            <person name="Nambeesan S."/>
            <person name="Nguyen T."/>
            <person name="Pegot-Espagnet P."/>
            <person name="Pouilly N."/>
            <person name="Raftis F."/>
            <person name="Sallet E."/>
            <person name="Schiex T."/>
            <person name="Thomas J."/>
            <person name="Vandecasteele C."/>
            <person name="Vares D."/>
            <person name="Vear F."/>
            <person name="Vautrin S."/>
            <person name="Crespi M."/>
            <person name="Mangin B."/>
            <person name="Burke J.M."/>
            <person name="Salse J."/>
            <person name="Munos S."/>
            <person name="Vincourt P."/>
            <person name="Rieseberg L.H."/>
            <person name="Langlade N.B."/>
        </authorList>
    </citation>
    <scope>NUCLEOTIDE SEQUENCE [LARGE SCALE GENOMIC DNA]</scope>
    <source>
        <strain evidence="3">cv. SF193</strain>
    </source>
</reference>
<evidence type="ECO:0000256" key="1">
    <source>
        <dbReference type="SAM" id="MobiDB-lite"/>
    </source>
</evidence>